<proteinExistence type="predicted"/>
<evidence type="ECO:0000313" key="1">
    <source>
        <dbReference type="EMBL" id="MBC5753656.1"/>
    </source>
</evidence>
<dbReference type="EMBL" id="JACOQH010000003">
    <property type="protein sequence ID" value="MBC5753656.1"/>
    <property type="molecule type" value="Genomic_DNA"/>
</dbReference>
<dbReference type="Pfam" id="PF04464">
    <property type="entry name" value="Glyphos_transf"/>
    <property type="match status" value="1"/>
</dbReference>
<dbReference type="RefSeq" id="WP_186981975.1">
    <property type="nucleotide sequence ID" value="NZ_JACOQH010000003.1"/>
</dbReference>
<gene>
    <name evidence="1" type="ORF">H8Z76_06360</name>
</gene>
<dbReference type="InterPro" id="IPR007554">
    <property type="entry name" value="Glycerophosphate_synth"/>
</dbReference>
<name>A0ABR7I9N1_9FIRM</name>
<sequence>MSRTVRKQIFKKLEELCSENQKIITDVIAEAQLQDTFARCQNMAVDIGTQIETVYGEGFDCVHGLEDYCELIYMTAVEQDMKKREDLGKRAEKILQNVIQYTQKEIPDKLEAVFLPYKASMWDSLESIWLAAREDETCDAYVIPIPYYDKKADGTLGEEHYEGGEYPDYIPVTGYDSYDFEARRPDIVFIHNPYDGGNHVTSVHPFFYSKNLKRYTEKLVYVPYFVLEGNGIPENYALTTGVIYADYVVVQNETEKDDYIRYFKKAAPDFPIEDKLLPLGSPKFDKVRALNRENVDAPQEWRERSKGKKVILYNTSLNAMLENGAAYIEKLKDVFTFFKGSKEAVLLWRPHPLMESSIASMRPELYEAYITLKKWFLEEKIGIYDDTPDMYTAIGFSDAYYGDLSSVVWLYRQTGKPVLIQKAEVLEEK</sequence>
<accession>A0ABR7I9N1</accession>
<dbReference type="SUPFAM" id="SSF53756">
    <property type="entry name" value="UDP-Glycosyltransferase/glycogen phosphorylase"/>
    <property type="match status" value="1"/>
</dbReference>
<evidence type="ECO:0000313" key="2">
    <source>
        <dbReference type="Proteomes" id="UP000621540"/>
    </source>
</evidence>
<protein>
    <submittedName>
        <fullName evidence="1">CDP-glycerol glycerophosphotransferase family protein</fullName>
    </submittedName>
</protein>
<keyword evidence="2" id="KW-1185">Reference proteome</keyword>
<dbReference type="Gene3D" id="3.40.50.12580">
    <property type="match status" value="1"/>
</dbReference>
<comment type="caution">
    <text evidence="1">The sequence shown here is derived from an EMBL/GenBank/DDBJ whole genome shotgun (WGS) entry which is preliminary data.</text>
</comment>
<dbReference type="Proteomes" id="UP000621540">
    <property type="component" value="Unassembled WGS sequence"/>
</dbReference>
<reference evidence="1 2" key="1">
    <citation type="submission" date="2020-08" db="EMBL/GenBank/DDBJ databases">
        <title>Genome public.</title>
        <authorList>
            <person name="Liu C."/>
            <person name="Sun Q."/>
        </authorList>
    </citation>
    <scope>NUCLEOTIDE SEQUENCE [LARGE SCALE GENOMIC DNA]</scope>
    <source>
        <strain evidence="1 2">BX0805</strain>
    </source>
</reference>
<organism evidence="1 2">
    <name type="scientific">Roseburia yibonii</name>
    <dbReference type="NCBI Taxonomy" id="2763063"/>
    <lineage>
        <taxon>Bacteria</taxon>
        <taxon>Bacillati</taxon>
        <taxon>Bacillota</taxon>
        <taxon>Clostridia</taxon>
        <taxon>Lachnospirales</taxon>
        <taxon>Lachnospiraceae</taxon>
        <taxon>Roseburia</taxon>
    </lineage>
</organism>
<dbReference type="InterPro" id="IPR043148">
    <property type="entry name" value="TagF_C"/>
</dbReference>